<organism evidence="1">
    <name type="scientific">Arundo donax</name>
    <name type="common">Giant reed</name>
    <name type="synonym">Donax arundinaceus</name>
    <dbReference type="NCBI Taxonomy" id="35708"/>
    <lineage>
        <taxon>Eukaryota</taxon>
        <taxon>Viridiplantae</taxon>
        <taxon>Streptophyta</taxon>
        <taxon>Embryophyta</taxon>
        <taxon>Tracheophyta</taxon>
        <taxon>Spermatophyta</taxon>
        <taxon>Magnoliopsida</taxon>
        <taxon>Liliopsida</taxon>
        <taxon>Poales</taxon>
        <taxon>Poaceae</taxon>
        <taxon>PACMAD clade</taxon>
        <taxon>Arundinoideae</taxon>
        <taxon>Arundineae</taxon>
        <taxon>Arundo</taxon>
    </lineage>
</organism>
<protein>
    <submittedName>
        <fullName evidence="1">Uncharacterized protein</fullName>
    </submittedName>
</protein>
<accession>A0A0A9EWE4</accession>
<evidence type="ECO:0000313" key="1">
    <source>
        <dbReference type="EMBL" id="JAE02176.1"/>
    </source>
</evidence>
<proteinExistence type="predicted"/>
<dbReference type="AlphaFoldDB" id="A0A0A9EWE4"/>
<reference evidence="1" key="1">
    <citation type="submission" date="2014-09" db="EMBL/GenBank/DDBJ databases">
        <authorList>
            <person name="Magalhaes I.L.F."/>
            <person name="Oliveira U."/>
            <person name="Santos F.R."/>
            <person name="Vidigal T.H.D.A."/>
            <person name="Brescovit A.D."/>
            <person name="Santos A.J."/>
        </authorList>
    </citation>
    <scope>NUCLEOTIDE SEQUENCE</scope>
    <source>
        <tissue evidence="1">Shoot tissue taken approximately 20 cm above the soil surface</tissue>
    </source>
</reference>
<sequence>MAASTSRGSTSTAVACAATSILVSFSGGWKNPGAWAPAMYEPSYHTPTSSER</sequence>
<dbReference type="EMBL" id="GBRH01195720">
    <property type="protein sequence ID" value="JAE02176.1"/>
    <property type="molecule type" value="Transcribed_RNA"/>
</dbReference>
<reference evidence="1" key="2">
    <citation type="journal article" date="2015" name="Data Brief">
        <title>Shoot transcriptome of the giant reed, Arundo donax.</title>
        <authorList>
            <person name="Barrero R.A."/>
            <person name="Guerrero F.D."/>
            <person name="Moolhuijzen P."/>
            <person name="Goolsby J.A."/>
            <person name="Tidwell J."/>
            <person name="Bellgard S.E."/>
            <person name="Bellgard M.I."/>
        </authorList>
    </citation>
    <scope>NUCLEOTIDE SEQUENCE</scope>
    <source>
        <tissue evidence="1">Shoot tissue taken approximately 20 cm above the soil surface</tissue>
    </source>
</reference>
<name>A0A0A9EWE4_ARUDO</name>